<sequence length="97" mass="10766">MSSDLLAQNKIEVQIKSQEKIKHLDIEGKNFSKRINGGSNSEITFGVPDYGGYTVLAENEKGLQKKIQIQVRPGNTSFSIDSEKDKDGIEVIGERRA</sequence>
<dbReference type="AlphaFoldDB" id="M6CXW6"/>
<comment type="caution">
    <text evidence="1">The sequence shown here is derived from an EMBL/GenBank/DDBJ whole genome shotgun (WGS) entry which is preliminary data.</text>
</comment>
<reference evidence="1 2" key="1">
    <citation type="submission" date="2013-01" db="EMBL/GenBank/DDBJ databases">
        <authorList>
            <person name="Harkins D.M."/>
            <person name="Durkin A.S."/>
            <person name="Brinkac L.M."/>
            <person name="Haft D.H."/>
            <person name="Selengut J.D."/>
            <person name="Sanka R."/>
            <person name="DePew J."/>
            <person name="Purushe J."/>
            <person name="Galloway R.L."/>
            <person name="Vinetz J.M."/>
            <person name="Sutton G.G."/>
            <person name="Nierman W.C."/>
            <person name="Fouts D.E."/>
        </authorList>
    </citation>
    <scope>NUCLEOTIDE SEQUENCE [LARGE SCALE GENOMIC DNA]</scope>
    <source>
        <strain evidence="1 2">79601</strain>
    </source>
</reference>
<dbReference type="Proteomes" id="UP000011988">
    <property type="component" value="Unassembled WGS sequence"/>
</dbReference>
<name>M6CXW6_9LEPT</name>
<evidence type="ECO:0000313" key="1">
    <source>
        <dbReference type="EMBL" id="EMJ95341.1"/>
    </source>
</evidence>
<proteinExistence type="predicted"/>
<dbReference type="PATRIC" id="fig|1218565.3.peg.1958"/>
<dbReference type="EMBL" id="ANIK01000035">
    <property type="protein sequence ID" value="EMJ95341.1"/>
    <property type="molecule type" value="Genomic_DNA"/>
</dbReference>
<gene>
    <name evidence="1" type="ORF">LEP1GSC194_3609</name>
</gene>
<organism evidence="1 2">
    <name type="scientific">Leptospira alstonii serovar Sichuan str. 79601</name>
    <dbReference type="NCBI Taxonomy" id="1218565"/>
    <lineage>
        <taxon>Bacteria</taxon>
        <taxon>Pseudomonadati</taxon>
        <taxon>Spirochaetota</taxon>
        <taxon>Spirochaetia</taxon>
        <taxon>Leptospirales</taxon>
        <taxon>Leptospiraceae</taxon>
        <taxon>Leptospira</taxon>
    </lineage>
</organism>
<evidence type="ECO:0000313" key="2">
    <source>
        <dbReference type="Proteomes" id="UP000011988"/>
    </source>
</evidence>
<accession>M6CXW6</accession>
<protein>
    <submittedName>
        <fullName evidence="1">Uncharacterized protein</fullName>
    </submittedName>
</protein>